<keyword evidence="8" id="KW-1185">Reference proteome</keyword>
<comment type="similarity">
    <text evidence="1">Belongs to the CACTIN family.</text>
</comment>
<evidence type="ECO:0000313" key="7">
    <source>
        <dbReference type="EMBL" id="KJA24551.1"/>
    </source>
</evidence>
<dbReference type="AlphaFoldDB" id="A0A0D2P794"/>
<keyword evidence="3" id="KW-0175">Coiled coil</keyword>
<dbReference type="Proteomes" id="UP000054270">
    <property type="component" value="Unassembled WGS sequence"/>
</dbReference>
<evidence type="ECO:0000256" key="4">
    <source>
        <dbReference type="SAM" id="MobiDB-lite"/>
    </source>
</evidence>
<dbReference type="GO" id="GO:0045292">
    <property type="term" value="P:mRNA cis splicing, via spliceosome"/>
    <property type="evidence" value="ECO:0007669"/>
    <property type="project" value="TreeGrafter"/>
</dbReference>
<dbReference type="SMART" id="SM01050">
    <property type="entry name" value="CactinC_cactus"/>
    <property type="match status" value="1"/>
</dbReference>
<dbReference type="OMA" id="HIDFWND"/>
<dbReference type="PANTHER" id="PTHR21737">
    <property type="entry name" value="POLYGLUTAMINE BINDING PROTEIN 1/MARVEL MEMBRANE-ASSOCIATING DOMAIN CONTAINING 3"/>
    <property type="match status" value="1"/>
</dbReference>
<dbReference type="OrthoDB" id="265955at2759"/>
<dbReference type="Pfam" id="PF10312">
    <property type="entry name" value="Cactin_mid"/>
    <property type="match status" value="1"/>
</dbReference>
<dbReference type="GO" id="GO:0005737">
    <property type="term" value="C:cytoplasm"/>
    <property type="evidence" value="ECO:0007669"/>
    <property type="project" value="TreeGrafter"/>
</dbReference>
<dbReference type="Pfam" id="PF09732">
    <property type="entry name" value="CactinC_cactus"/>
    <property type="match status" value="1"/>
</dbReference>
<evidence type="ECO:0000259" key="5">
    <source>
        <dbReference type="Pfam" id="PF09732"/>
    </source>
</evidence>
<evidence type="ECO:0000259" key="6">
    <source>
        <dbReference type="Pfam" id="PF10312"/>
    </source>
</evidence>
<evidence type="ECO:0000256" key="3">
    <source>
        <dbReference type="SAM" id="Coils"/>
    </source>
</evidence>
<dbReference type="PANTHER" id="PTHR21737:SF4">
    <property type="entry name" value="SPLICING FACTOR CACTIN"/>
    <property type="match status" value="1"/>
</dbReference>
<dbReference type="EMBL" id="KN817536">
    <property type="protein sequence ID" value="KJA24551.1"/>
    <property type="molecule type" value="Genomic_DNA"/>
</dbReference>
<organism evidence="7 8">
    <name type="scientific">Hypholoma sublateritium (strain FD-334 SS-4)</name>
    <dbReference type="NCBI Taxonomy" id="945553"/>
    <lineage>
        <taxon>Eukaryota</taxon>
        <taxon>Fungi</taxon>
        <taxon>Dikarya</taxon>
        <taxon>Basidiomycota</taxon>
        <taxon>Agaricomycotina</taxon>
        <taxon>Agaricomycetes</taxon>
        <taxon>Agaricomycetidae</taxon>
        <taxon>Agaricales</taxon>
        <taxon>Agaricineae</taxon>
        <taxon>Strophariaceae</taxon>
        <taxon>Hypholoma</taxon>
    </lineage>
</organism>
<dbReference type="GO" id="GO:0005681">
    <property type="term" value="C:spliceosomal complex"/>
    <property type="evidence" value="ECO:0007669"/>
    <property type="project" value="TreeGrafter"/>
</dbReference>
<evidence type="ECO:0000256" key="1">
    <source>
        <dbReference type="ARBA" id="ARBA00006895"/>
    </source>
</evidence>
<proteinExistence type="inferred from homology"/>
<accession>A0A0D2P794</accession>
<feature type="domain" description="Splicing factor cactin central" evidence="6">
    <location>
        <begin position="186"/>
        <end position="381"/>
    </location>
</feature>
<name>A0A0D2P794_HYPSF</name>
<reference evidence="8" key="1">
    <citation type="submission" date="2014-04" db="EMBL/GenBank/DDBJ databases">
        <title>Evolutionary Origins and Diversification of the Mycorrhizal Mutualists.</title>
        <authorList>
            <consortium name="DOE Joint Genome Institute"/>
            <consortium name="Mycorrhizal Genomics Consortium"/>
            <person name="Kohler A."/>
            <person name="Kuo A."/>
            <person name="Nagy L.G."/>
            <person name="Floudas D."/>
            <person name="Copeland A."/>
            <person name="Barry K.W."/>
            <person name="Cichocki N."/>
            <person name="Veneault-Fourrey C."/>
            <person name="LaButti K."/>
            <person name="Lindquist E.A."/>
            <person name="Lipzen A."/>
            <person name="Lundell T."/>
            <person name="Morin E."/>
            <person name="Murat C."/>
            <person name="Riley R."/>
            <person name="Ohm R."/>
            <person name="Sun H."/>
            <person name="Tunlid A."/>
            <person name="Henrissat B."/>
            <person name="Grigoriev I.V."/>
            <person name="Hibbett D.S."/>
            <person name="Martin F."/>
        </authorList>
    </citation>
    <scope>NUCLEOTIDE SEQUENCE [LARGE SCALE GENOMIC DNA]</scope>
    <source>
        <strain evidence="8">FD-334 SS-4</strain>
    </source>
</reference>
<dbReference type="STRING" id="945553.A0A0D2P794"/>
<feature type="region of interest" description="Disordered" evidence="4">
    <location>
        <begin position="1"/>
        <end position="102"/>
    </location>
</feature>
<protein>
    <recommendedName>
        <fullName evidence="2">Splicing factor Cactin</fullName>
    </recommendedName>
</protein>
<gene>
    <name evidence="7" type="ORF">HYPSUDRAFT_183584</name>
</gene>
<sequence>MGRRSLSPSPRRRHESDERPMERDSRSSRHESSRQPKEERHKSRRSRSRSKEKDSDSHRRKRERSRSRDGERKDKKRKRDKSEERRARKAEKKRLQEDEEARRVAELSIYSATDNPFHDINLGQQFNWQKKNEMERKKGLTLAEVQHKDAVRRQEAKEELERLNRRRAEREVEARLREEEEMRMSRLQESAQMSEWLSKDGDFQLEQERRRAAIRIKEKRAKAIDFLALNLKYVNAPDEDEEDKDKEDEDAGLEIDLDEPYNIFGSLSPDQTHELHDDIEHYLTLETSDTNLDFWTNMMVVCKDRLDQIESNQRMGIAATAAVESDIANLLSGKTYDDLSSLQRKIQDKLTSGEPVDTDYWEGLLKKLLVWKAKAKLKSLHEVVVRNRLEQLRKRQRDEALQAQEELLAGVARHASRRSALDVAVETDTAEEIVPVEEMEAYDRSMSPPLIDITKLSPDERDIDIVLEREDRRILFEQRRAVAASRFVPKVSQPVAVEAPEQEAASGADLASEALYRAEAEKDLDEEEELFNLEENIANPTTYNWEDKYRPRKPRYFNRVHTGYEWNKYNQTHYDTDNPPPKVVQGYKFNIFYPDLIDKSKAPTYKIVKEPGNDETVLLHFSAGPPYEDIAFRIVNREWEFSHKRGFRSSFDRGCLSLWFNFRRNFYRK</sequence>
<evidence type="ECO:0000313" key="8">
    <source>
        <dbReference type="Proteomes" id="UP000054270"/>
    </source>
</evidence>
<evidence type="ECO:0000256" key="2">
    <source>
        <dbReference type="ARBA" id="ARBA00034534"/>
    </source>
</evidence>
<dbReference type="InterPro" id="IPR019134">
    <property type="entry name" value="Cactin_C"/>
</dbReference>
<feature type="compositionally biased region" description="Basic and acidic residues" evidence="4">
    <location>
        <begin position="14"/>
        <end position="41"/>
    </location>
</feature>
<dbReference type="InterPro" id="IPR018816">
    <property type="entry name" value="Cactin_central"/>
</dbReference>
<feature type="coiled-coil region" evidence="3">
    <location>
        <begin position="146"/>
        <end position="180"/>
    </location>
</feature>
<feature type="compositionally biased region" description="Basic and acidic residues" evidence="4">
    <location>
        <begin position="93"/>
        <end position="102"/>
    </location>
</feature>
<feature type="domain" description="Splicing factor Cactin C-terminal" evidence="5">
    <location>
        <begin position="545"/>
        <end position="669"/>
    </location>
</feature>